<evidence type="ECO:0000256" key="1">
    <source>
        <dbReference type="SAM" id="Phobius"/>
    </source>
</evidence>
<reference evidence="2 3" key="1">
    <citation type="submission" date="2015-04" db="EMBL/GenBank/DDBJ databases">
        <title>Taxonomic description and genome sequence of Salinicoccus sediminis sp. nov., a novel hyper halotolerant bacterium isolated from marine sediment.</title>
        <authorList>
            <person name="Mathan Kumar R."/>
            <person name="Kaur G."/>
            <person name="Kumar N."/>
            <person name="Kumar A."/>
            <person name="Singh N.K."/>
            <person name="Kaur N."/>
            <person name="Mayilraj S."/>
        </authorList>
    </citation>
    <scope>NUCLEOTIDE SEQUENCE [LARGE SCALE GENOMIC DNA]</scope>
    <source>
        <strain evidence="2 3">SV-16</strain>
    </source>
</reference>
<proteinExistence type="predicted"/>
<keyword evidence="3" id="KW-1185">Reference proteome</keyword>
<name>A0A0M2SQ41_9STAP</name>
<evidence type="ECO:0000313" key="3">
    <source>
        <dbReference type="Proteomes" id="UP000034287"/>
    </source>
</evidence>
<dbReference type="RefSeq" id="WP_046514752.1">
    <property type="nucleotide sequence ID" value="NZ_LAYZ01000003.1"/>
</dbReference>
<dbReference type="PATRIC" id="fig|1432562.3.peg.1347"/>
<dbReference type="AlphaFoldDB" id="A0A0M2SQ41"/>
<keyword evidence="1" id="KW-0472">Membrane</keyword>
<dbReference type="OrthoDB" id="9954068at2"/>
<organism evidence="2 3">
    <name type="scientific">Salinicoccus sediminis</name>
    <dbReference type="NCBI Taxonomy" id="1432562"/>
    <lineage>
        <taxon>Bacteria</taxon>
        <taxon>Bacillati</taxon>
        <taxon>Bacillota</taxon>
        <taxon>Bacilli</taxon>
        <taxon>Bacillales</taxon>
        <taxon>Staphylococcaceae</taxon>
        <taxon>Salinicoccus</taxon>
    </lineage>
</organism>
<dbReference type="Proteomes" id="UP000034287">
    <property type="component" value="Unassembled WGS sequence"/>
</dbReference>
<protein>
    <submittedName>
        <fullName evidence="2">Uncharacterized protein</fullName>
    </submittedName>
</protein>
<keyword evidence="1" id="KW-1133">Transmembrane helix</keyword>
<evidence type="ECO:0000313" key="2">
    <source>
        <dbReference type="EMBL" id="KKK34725.1"/>
    </source>
</evidence>
<dbReference type="EMBL" id="LAYZ01000003">
    <property type="protein sequence ID" value="KKK34725.1"/>
    <property type="molecule type" value="Genomic_DNA"/>
</dbReference>
<sequence length="190" mass="21741">MSGSEVWSLILSSISLLIAMATVLIAFLNRNDSIRPHIYVYLDDMRDDEGNISDGYIVIENLGKYPARMNNIEAKGKTRIFVNNKQYGFEQIGDTPGNYYIDLEKVLKNKLKGISILPGKEERVFISLNEPAISNIGIEKLDSYLEVLPYTVKSLKDKGEKYIIIVEYTKVKRLLIKVRGFNFYKDSFDI</sequence>
<accession>A0A0M2SQ41</accession>
<comment type="caution">
    <text evidence="2">The sequence shown here is derived from an EMBL/GenBank/DDBJ whole genome shotgun (WGS) entry which is preliminary data.</text>
</comment>
<keyword evidence="1" id="KW-0812">Transmembrane</keyword>
<gene>
    <name evidence="2" type="ORF">WN59_06765</name>
</gene>
<dbReference type="STRING" id="1432562.WN59_06765"/>
<feature type="transmembrane region" description="Helical" evidence="1">
    <location>
        <begin position="6"/>
        <end position="28"/>
    </location>
</feature>